<reference evidence="2 5" key="4">
    <citation type="journal article" date="2024" name="Microbiol. Resour. Announc.">
        <title>Genome annotations for the ascomycete fungi Trichoderma harzianum, Trichoderma aggressivum, and Purpureocillium lilacinum.</title>
        <authorList>
            <person name="Beijen E.P.W."/>
            <person name="Ohm R.A."/>
        </authorList>
    </citation>
    <scope>NUCLEOTIDE SEQUENCE [LARGE SCALE GENOMIC DNA]</scope>
    <source>
        <strain evidence="2 5">CBS 150709</strain>
    </source>
</reference>
<protein>
    <submittedName>
        <fullName evidence="3">Uncharacterized protein</fullName>
    </submittedName>
</protein>
<evidence type="ECO:0000313" key="5">
    <source>
        <dbReference type="Proteomes" id="UP001287286"/>
    </source>
</evidence>
<feature type="region of interest" description="Disordered" evidence="1">
    <location>
        <begin position="114"/>
        <end position="154"/>
    </location>
</feature>
<dbReference type="AlphaFoldDB" id="A0A2U3DYE7"/>
<reference evidence="3" key="1">
    <citation type="submission" date="2015-05" db="EMBL/GenBank/DDBJ databases">
        <authorList>
            <person name="Wang D.B."/>
            <person name="Wang M."/>
        </authorList>
    </citation>
    <scope>NUCLEOTIDE SEQUENCE</scope>
    <source>
        <strain evidence="3">36-1</strain>
    </source>
</reference>
<evidence type="ECO:0000313" key="3">
    <source>
        <dbReference type="EMBL" id="PWI67291.1"/>
    </source>
</evidence>
<comment type="caution">
    <text evidence="3">The sequence shown here is derived from an EMBL/GenBank/DDBJ whole genome shotgun (WGS) entry which is preliminary data.</text>
</comment>
<keyword evidence="5" id="KW-1185">Reference proteome</keyword>
<sequence length="525" mass="58878">MLARRTHGSSSDDAHPTQSVNEIWYRRATRIPCRSAIRGVDWHDLRAWVDIVRCPHRTAARTPHCTPSTKRRNAARRPASQTTPDRVPFFGPIGQGAAQAAQGAKGCNAAKNHVTHTRKPDQHARGDAPWTGTQEGGSVKARDASPRDQSNPGQSRNALGFPICFLHVRVCRSFAPCAAPMVQPRLLDLESVWLVTKPTRKIMVRHTHLFRWGCWSASQGVDVSNKERPVVLEKRIVRNHFGELQPRPQLLLFSSTHLVRSNNSRHQACLKLRRSYYDAARRLHRSRCARMSLVSSWLAKQTEWSPGRRTDGISWGTQPRQLAYLGTQHGRHAAWKNACRPEPRLRRGSSVARVRTLLLCRQFTGSRRTRGDPGEKRHAAQPNAVARGQGRELMWNVVVRRARAAPAACIGALTSEERMALQCGVVSLIGASSPPVDLVASVQHQIRIGSAGYIMYKWYFYSFATSGWPNMTEMRTQRAPTPCPDIYHGWAATLGAVLLILRRPVTSHRTPLVHLKPSFLHVLTD</sequence>
<feature type="region of interest" description="Disordered" evidence="1">
    <location>
        <begin position="60"/>
        <end position="93"/>
    </location>
</feature>
<gene>
    <name evidence="3" type="ORF">PCL_03059</name>
    <name evidence="2" type="ORF">Purlil1_498</name>
</gene>
<evidence type="ECO:0000256" key="1">
    <source>
        <dbReference type="SAM" id="MobiDB-lite"/>
    </source>
</evidence>
<accession>A0A2U3DYE7</accession>
<evidence type="ECO:0000313" key="2">
    <source>
        <dbReference type="EMBL" id="KAK4094802.1"/>
    </source>
</evidence>
<name>A0A2U3DYE7_PURLI</name>
<dbReference type="Proteomes" id="UP000245956">
    <property type="component" value="Unassembled WGS sequence"/>
</dbReference>
<organism evidence="3 4">
    <name type="scientific">Purpureocillium lilacinum</name>
    <name type="common">Paecilomyces lilacinus</name>
    <dbReference type="NCBI Taxonomy" id="33203"/>
    <lineage>
        <taxon>Eukaryota</taxon>
        <taxon>Fungi</taxon>
        <taxon>Dikarya</taxon>
        <taxon>Ascomycota</taxon>
        <taxon>Pezizomycotina</taxon>
        <taxon>Sordariomycetes</taxon>
        <taxon>Hypocreomycetidae</taxon>
        <taxon>Hypocreales</taxon>
        <taxon>Ophiocordycipitaceae</taxon>
        <taxon>Purpureocillium</taxon>
    </lineage>
</organism>
<dbReference type="EMBL" id="LCWV01000019">
    <property type="protein sequence ID" value="PWI67291.1"/>
    <property type="molecule type" value="Genomic_DNA"/>
</dbReference>
<reference evidence="3 4" key="2">
    <citation type="journal article" date="2016" name="Front. Microbiol.">
        <title>Genome and transcriptome sequences reveal the specific parasitism of the nematophagous Purpureocillium lilacinum 36-1.</title>
        <authorList>
            <person name="Xie J."/>
            <person name="Li S."/>
            <person name="Mo C."/>
            <person name="Xiao X."/>
            <person name="Peng D."/>
            <person name="Wang G."/>
            <person name="Xiao Y."/>
        </authorList>
    </citation>
    <scope>NUCLEOTIDE SEQUENCE [LARGE SCALE GENOMIC DNA]</scope>
    <source>
        <strain evidence="3 4">36-1</strain>
    </source>
</reference>
<reference evidence="2" key="3">
    <citation type="submission" date="2023-11" db="EMBL/GenBank/DDBJ databases">
        <authorList>
            <person name="Beijen E."/>
            <person name="Ohm R.A."/>
        </authorList>
    </citation>
    <scope>NUCLEOTIDE SEQUENCE</scope>
    <source>
        <strain evidence="2">CBS 150709</strain>
    </source>
</reference>
<proteinExistence type="predicted"/>
<evidence type="ECO:0000313" key="4">
    <source>
        <dbReference type="Proteomes" id="UP000245956"/>
    </source>
</evidence>
<dbReference type="EMBL" id="JAWRVI010000002">
    <property type="protein sequence ID" value="KAK4094802.1"/>
    <property type="molecule type" value="Genomic_DNA"/>
</dbReference>
<dbReference type="Proteomes" id="UP001287286">
    <property type="component" value="Unassembled WGS sequence"/>
</dbReference>